<reference evidence="4" key="1">
    <citation type="journal article" date="2016" name="Nature">
        <title>The genome of the seagrass Zostera marina reveals angiosperm adaptation to the sea.</title>
        <authorList>
            <person name="Olsen J.L."/>
            <person name="Rouze P."/>
            <person name="Verhelst B."/>
            <person name="Lin Y.-C."/>
            <person name="Bayer T."/>
            <person name="Collen J."/>
            <person name="Dattolo E."/>
            <person name="De Paoli E."/>
            <person name="Dittami S."/>
            <person name="Maumus F."/>
            <person name="Michel G."/>
            <person name="Kersting A."/>
            <person name="Lauritano C."/>
            <person name="Lohaus R."/>
            <person name="Toepel M."/>
            <person name="Tonon T."/>
            <person name="Vanneste K."/>
            <person name="Amirebrahimi M."/>
            <person name="Brakel J."/>
            <person name="Bostroem C."/>
            <person name="Chovatia M."/>
            <person name="Grimwood J."/>
            <person name="Jenkins J.W."/>
            <person name="Jueterbock A."/>
            <person name="Mraz A."/>
            <person name="Stam W.T."/>
            <person name="Tice H."/>
            <person name="Bornberg-Bauer E."/>
            <person name="Green P.J."/>
            <person name="Pearson G.A."/>
            <person name="Procaccini G."/>
            <person name="Duarte C.M."/>
            <person name="Schmutz J."/>
            <person name="Reusch T.B.H."/>
            <person name="Van de Peer Y."/>
        </authorList>
    </citation>
    <scope>NUCLEOTIDE SEQUENCE [LARGE SCALE GENOMIC DNA]</scope>
    <source>
        <strain evidence="4">cv. Finnish</strain>
    </source>
</reference>
<evidence type="ECO:0000256" key="2">
    <source>
        <dbReference type="PROSITE-ProRule" id="PRU00708"/>
    </source>
</evidence>
<dbReference type="Pfam" id="PF01535">
    <property type="entry name" value="PPR"/>
    <property type="match status" value="5"/>
</dbReference>
<evidence type="ECO:0000313" key="3">
    <source>
        <dbReference type="EMBL" id="KMZ56247.1"/>
    </source>
</evidence>
<feature type="repeat" description="PPR" evidence="2">
    <location>
        <begin position="282"/>
        <end position="316"/>
    </location>
</feature>
<dbReference type="GO" id="GO:0009451">
    <property type="term" value="P:RNA modification"/>
    <property type="evidence" value="ECO:0000318"/>
    <property type="project" value="GO_Central"/>
</dbReference>
<keyword evidence="1" id="KW-0677">Repeat</keyword>
<dbReference type="STRING" id="29655.A0A0K9NJJ2"/>
<dbReference type="OMA" id="YKLRMAG"/>
<dbReference type="Pfam" id="PF20431">
    <property type="entry name" value="E_motif"/>
    <property type="match status" value="1"/>
</dbReference>
<dbReference type="NCBIfam" id="TIGR00756">
    <property type="entry name" value="PPR"/>
    <property type="match status" value="3"/>
</dbReference>
<dbReference type="InterPro" id="IPR046960">
    <property type="entry name" value="PPR_At4g14850-like_plant"/>
</dbReference>
<proteinExistence type="predicted"/>
<dbReference type="InterPro" id="IPR011990">
    <property type="entry name" value="TPR-like_helical_dom_sf"/>
</dbReference>
<dbReference type="Pfam" id="PF20430">
    <property type="entry name" value="Eplus_motif"/>
    <property type="match status" value="1"/>
</dbReference>
<keyword evidence="4" id="KW-1185">Reference proteome</keyword>
<dbReference type="InterPro" id="IPR002885">
    <property type="entry name" value="PPR_rpt"/>
</dbReference>
<sequence>MRDLKRIHAYAVRNNLDVIPLLLDTLLCNNNFTYARSLILSVSITPPSTFLYNRLLQTHSSSHHCFHLYSHMRRHNRLPNPHSFTYLLSSCASLRLPHNGRALHAQFLSFGFQPDTHVLTSLVAMYCKNSLLGSARKVFDGWPDRDIACWNSIICGYAKNGRLDEARKLFDTMPLRNVISWTALISGYSQNGRYVEAMDVFMRLWEEKDASVRPNEVTLASVLPACANLGALEMGERIELYARENRWERNMFVSNGLIEMYAKCGSLDNARRIFKEMGNGRNMYSWNSIIVGMAVHGRWKEALQLFQDLKLGGLKPDDITFVGILLACTHGGLVTQGWEVFRSMENNYGVKPKLEHYGCMVDLLGRAGLTRKAYQLIADMPMKPDAVIWGTLLGACSFHRQVELAEVAAGFLFQLEPWNPGNYIILSNTYASVGKWDGVAKLWKMKRGRQFKKTAGFSSFELNGRVHRFVVEDKSHQTSDQIYALLDQIQEKMKLVQWDLIQNDIIYI</sequence>
<comment type="caution">
    <text evidence="3">The sequence shown here is derived from an EMBL/GenBank/DDBJ whole genome shotgun (WGS) entry which is preliminary data.</text>
</comment>
<dbReference type="Pfam" id="PF13041">
    <property type="entry name" value="PPR_2"/>
    <property type="match status" value="1"/>
</dbReference>
<accession>A0A0K9NJJ2</accession>
<dbReference type="OrthoDB" id="185373at2759"/>
<organism evidence="3 4">
    <name type="scientific">Zostera marina</name>
    <name type="common">Eelgrass</name>
    <dbReference type="NCBI Taxonomy" id="29655"/>
    <lineage>
        <taxon>Eukaryota</taxon>
        <taxon>Viridiplantae</taxon>
        <taxon>Streptophyta</taxon>
        <taxon>Embryophyta</taxon>
        <taxon>Tracheophyta</taxon>
        <taxon>Spermatophyta</taxon>
        <taxon>Magnoliopsida</taxon>
        <taxon>Liliopsida</taxon>
        <taxon>Zosteraceae</taxon>
        <taxon>Zostera</taxon>
    </lineage>
</organism>
<evidence type="ECO:0000313" key="4">
    <source>
        <dbReference type="Proteomes" id="UP000036987"/>
    </source>
</evidence>
<dbReference type="PANTHER" id="PTHR47926">
    <property type="entry name" value="PENTATRICOPEPTIDE REPEAT-CONTAINING PROTEIN"/>
    <property type="match status" value="1"/>
</dbReference>
<feature type="repeat" description="PPR" evidence="2">
    <location>
        <begin position="146"/>
        <end position="180"/>
    </location>
</feature>
<evidence type="ECO:0000256" key="1">
    <source>
        <dbReference type="ARBA" id="ARBA00022737"/>
    </source>
</evidence>
<protein>
    <submittedName>
        <fullName evidence="3">Pentatricopeptide repeat-containing protein</fullName>
    </submittedName>
</protein>
<dbReference type="InterPro" id="IPR046849">
    <property type="entry name" value="E2_motif"/>
</dbReference>
<gene>
    <name evidence="3" type="ORF">ZOSMA_97G00130</name>
</gene>
<dbReference type="FunFam" id="1.25.40.10:FF:000184">
    <property type="entry name" value="Pentatricopeptide repeat-containing protein, chloroplastic"/>
    <property type="match status" value="1"/>
</dbReference>
<name>A0A0K9NJJ2_ZOSMR</name>
<dbReference type="PROSITE" id="PS51375">
    <property type="entry name" value="PPR"/>
    <property type="match status" value="2"/>
</dbReference>
<dbReference type="PANTHER" id="PTHR47926:SF540">
    <property type="entry name" value="PENTATRICOPEPTIDE REPEAT-CONTAINING PROTEIN"/>
    <property type="match status" value="1"/>
</dbReference>
<dbReference type="Gene3D" id="1.25.40.10">
    <property type="entry name" value="Tetratricopeptide repeat domain"/>
    <property type="match status" value="3"/>
</dbReference>
<dbReference type="InterPro" id="IPR046848">
    <property type="entry name" value="E_motif"/>
</dbReference>
<dbReference type="Proteomes" id="UP000036987">
    <property type="component" value="Unassembled WGS sequence"/>
</dbReference>
<dbReference type="FunFam" id="1.25.40.10:FF:000348">
    <property type="entry name" value="Pentatricopeptide repeat-containing protein chloroplastic"/>
    <property type="match status" value="1"/>
</dbReference>
<dbReference type="EMBL" id="LFYR01002205">
    <property type="protein sequence ID" value="KMZ56247.1"/>
    <property type="molecule type" value="Genomic_DNA"/>
</dbReference>
<dbReference type="GO" id="GO:0003723">
    <property type="term" value="F:RNA binding"/>
    <property type="evidence" value="ECO:0007669"/>
    <property type="project" value="InterPro"/>
</dbReference>
<dbReference type="AlphaFoldDB" id="A0A0K9NJJ2"/>